<dbReference type="PROSITE" id="PS52035">
    <property type="entry name" value="PEPTIDASE_M14"/>
    <property type="match status" value="1"/>
</dbReference>
<dbReference type="InterPro" id="IPR000834">
    <property type="entry name" value="Peptidase_M14"/>
</dbReference>
<dbReference type="GO" id="GO:0005615">
    <property type="term" value="C:extracellular space"/>
    <property type="evidence" value="ECO:0007669"/>
    <property type="project" value="TreeGrafter"/>
</dbReference>
<evidence type="ECO:0000256" key="3">
    <source>
        <dbReference type="ARBA" id="ARBA00005988"/>
    </source>
</evidence>
<dbReference type="GO" id="GO:0004181">
    <property type="term" value="F:metallocarboxypeptidase activity"/>
    <property type="evidence" value="ECO:0007669"/>
    <property type="project" value="InterPro"/>
</dbReference>
<feature type="domain" description="Peptidase M14" evidence="16">
    <location>
        <begin position="153"/>
        <end position="446"/>
    </location>
</feature>
<dbReference type="PRINTS" id="PR00765">
    <property type="entry name" value="CRBOXYPTASEA"/>
</dbReference>
<evidence type="ECO:0000256" key="2">
    <source>
        <dbReference type="ARBA" id="ARBA00004613"/>
    </source>
</evidence>
<dbReference type="Proteomes" id="UP001378592">
    <property type="component" value="Unassembled WGS sequence"/>
</dbReference>
<keyword evidence="9" id="KW-0378">Hydrolase</keyword>
<dbReference type="InterPro" id="IPR057247">
    <property type="entry name" value="CARBOXYPEPT_ZN_2"/>
</dbReference>
<dbReference type="FunFam" id="3.30.70.340:FF:000002">
    <property type="entry name" value="Carboxypeptidase A"/>
    <property type="match status" value="1"/>
</dbReference>
<accession>A0AAN9VEJ1</accession>
<evidence type="ECO:0000313" key="17">
    <source>
        <dbReference type="EMBL" id="KAK7863434.1"/>
    </source>
</evidence>
<evidence type="ECO:0000256" key="7">
    <source>
        <dbReference type="ARBA" id="ARBA00022723"/>
    </source>
</evidence>
<comment type="function">
    <text evidence="13">Involved in the digestion of the blood meal.</text>
</comment>
<dbReference type="GO" id="GO:0006508">
    <property type="term" value="P:proteolysis"/>
    <property type="evidence" value="ECO:0007669"/>
    <property type="project" value="UniProtKB-KW"/>
</dbReference>
<protein>
    <recommendedName>
        <fullName evidence="14">Zinc carboxypeptidase A 1</fullName>
    </recommendedName>
</protein>
<evidence type="ECO:0000256" key="9">
    <source>
        <dbReference type="ARBA" id="ARBA00022801"/>
    </source>
</evidence>
<dbReference type="PANTHER" id="PTHR11705">
    <property type="entry name" value="PROTEASE FAMILY M14 CARBOXYPEPTIDASE A,B"/>
    <property type="match status" value="1"/>
</dbReference>
<keyword evidence="11" id="KW-0482">Metalloprotease</keyword>
<dbReference type="CDD" id="cd03860">
    <property type="entry name" value="M14_CP_A-B_like"/>
    <property type="match status" value="1"/>
</dbReference>
<evidence type="ECO:0000256" key="10">
    <source>
        <dbReference type="ARBA" id="ARBA00022833"/>
    </source>
</evidence>
<comment type="similarity">
    <text evidence="3 15">Belongs to the peptidase M14 family.</text>
</comment>
<keyword evidence="5" id="KW-0121">Carboxypeptidase</keyword>
<dbReference type="Pfam" id="PF02244">
    <property type="entry name" value="Propep_M14"/>
    <property type="match status" value="1"/>
</dbReference>
<keyword evidence="12" id="KW-1015">Disulfide bond</keyword>
<dbReference type="EMBL" id="JAZDUA010000230">
    <property type="protein sequence ID" value="KAK7863434.1"/>
    <property type="molecule type" value="Genomic_DNA"/>
</dbReference>
<evidence type="ECO:0000256" key="6">
    <source>
        <dbReference type="ARBA" id="ARBA00022670"/>
    </source>
</evidence>
<dbReference type="InterPro" id="IPR057246">
    <property type="entry name" value="CARBOXYPEPT_ZN_1"/>
</dbReference>
<dbReference type="SUPFAM" id="SSF53187">
    <property type="entry name" value="Zn-dependent exopeptidases"/>
    <property type="match status" value="1"/>
</dbReference>
<keyword evidence="18" id="KW-1185">Reference proteome</keyword>
<dbReference type="Gene3D" id="3.30.70.340">
    <property type="entry name" value="Metallocarboxypeptidase-like"/>
    <property type="match status" value="1"/>
</dbReference>
<sequence length="453" mass="50960">MVLAVVVDASNINRLHVPQATVPLWLSRMATIVSIVMLVTAMTARARAAALGDALDDRARFDSYRVYRVVPHNEDQLTVLKHLQKSLDELDFWKGPGRVGVPVDIMVPPHLLPDFEDTIKGNNMNSELYIKDVQRLVDQQTNVGRSGHFSWSDYHRLDEIYAWLDALEERYPDTVTVIVGGSTYEGRQIKGVKVSFKSGNPGVFLEGGIHAREWVSPATVTYILNQLLTSDEPRIRDIAQNYDWYIFPVFNPDGYEYTHTTNRLWRKTRSPTSDTCHGVDPNRNWGFHWKDGGSSSDPCANHYAGPEAFSEIETRSMSQYITSIADKIDVYLAFHSYSQLLLIPYGFSGPNNYVSNHDTLMEIGLKAAKSLSHQYGTKYIVGNIVDTIYVASGGSADWVRGTFHTPITFTYELRDTGRYGFLLPAPKIVPTGQETLDSVVTILREGRPHIGKQ</sequence>
<reference evidence="17 18" key="1">
    <citation type="submission" date="2024-03" db="EMBL/GenBank/DDBJ databases">
        <title>The genome assembly and annotation of the cricket Gryllus longicercus Weissman &amp; Gray.</title>
        <authorList>
            <person name="Szrajer S."/>
            <person name="Gray D."/>
            <person name="Ylla G."/>
        </authorList>
    </citation>
    <scope>NUCLEOTIDE SEQUENCE [LARGE SCALE GENOMIC DNA]</scope>
    <source>
        <strain evidence="17">DAG 2021-001</strain>
        <tissue evidence="17">Whole body minus gut</tissue>
    </source>
</reference>
<evidence type="ECO:0000256" key="8">
    <source>
        <dbReference type="ARBA" id="ARBA00022729"/>
    </source>
</evidence>
<dbReference type="GO" id="GO:0008270">
    <property type="term" value="F:zinc ion binding"/>
    <property type="evidence" value="ECO:0007669"/>
    <property type="project" value="InterPro"/>
</dbReference>
<evidence type="ECO:0000256" key="5">
    <source>
        <dbReference type="ARBA" id="ARBA00022645"/>
    </source>
</evidence>
<dbReference type="Gene3D" id="3.40.630.10">
    <property type="entry name" value="Zn peptidases"/>
    <property type="match status" value="1"/>
</dbReference>
<evidence type="ECO:0000256" key="4">
    <source>
        <dbReference type="ARBA" id="ARBA00022525"/>
    </source>
</evidence>
<keyword evidence="4" id="KW-0964">Secreted</keyword>
<proteinExistence type="inferred from homology"/>
<feature type="active site" description="Proton donor/acceptor" evidence="15">
    <location>
        <position position="412"/>
    </location>
</feature>
<evidence type="ECO:0000256" key="11">
    <source>
        <dbReference type="ARBA" id="ARBA00023049"/>
    </source>
</evidence>
<evidence type="ECO:0000256" key="1">
    <source>
        <dbReference type="ARBA" id="ARBA00001947"/>
    </source>
</evidence>
<evidence type="ECO:0000259" key="16">
    <source>
        <dbReference type="PROSITE" id="PS52035"/>
    </source>
</evidence>
<keyword evidence="8" id="KW-0732">Signal</keyword>
<evidence type="ECO:0000256" key="15">
    <source>
        <dbReference type="PROSITE-ProRule" id="PRU01379"/>
    </source>
</evidence>
<comment type="caution">
    <text evidence="17">The sequence shown here is derived from an EMBL/GenBank/DDBJ whole genome shotgun (WGS) entry which is preliminary data.</text>
</comment>
<comment type="cofactor">
    <cofactor evidence="1">
        <name>Zn(2+)</name>
        <dbReference type="ChEBI" id="CHEBI:29105"/>
    </cofactor>
</comment>
<keyword evidence="6" id="KW-0645">Protease</keyword>
<evidence type="ECO:0000256" key="13">
    <source>
        <dbReference type="ARBA" id="ARBA00057299"/>
    </source>
</evidence>
<dbReference type="InterPro" id="IPR036990">
    <property type="entry name" value="M14A-like_propep"/>
</dbReference>
<dbReference type="SUPFAM" id="SSF54897">
    <property type="entry name" value="Protease propeptides/inhibitors"/>
    <property type="match status" value="1"/>
</dbReference>
<comment type="subcellular location">
    <subcellularLocation>
        <location evidence="2">Secreted</location>
    </subcellularLocation>
</comment>
<gene>
    <name evidence="17" type="ORF">R5R35_002497</name>
</gene>
<dbReference type="PANTHER" id="PTHR11705:SF153">
    <property type="entry name" value="ZINC CARBOXYPEPTIDASE A 1-LIKE PROTEIN"/>
    <property type="match status" value="1"/>
</dbReference>
<keyword evidence="7" id="KW-0479">Metal-binding</keyword>
<dbReference type="InterPro" id="IPR003146">
    <property type="entry name" value="M14A_act_pep"/>
</dbReference>
<dbReference type="PROSITE" id="PS00133">
    <property type="entry name" value="CARBOXYPEPT_ZN_2"/>
    <property type="match status" value="1"/>
</dbReference>
<dbReference type="FunFam" id="3.40.630.10:FF:000040">
    <property type="entry name" value="zinc carboxypeptidase"/>
    <property type="match status" value="1"/>
</dbReference>
<dbReference type="AlphaFoldDB" id="A0AAN9VEJ1"/>
<evidence type="ECO:0000256" key="12">
    <source>
        <dbReference type="ARBA" id="ARBA00023157"/>
    </source>
</evidence>
<evidence type="ECO:0000313" key="18">
    <source>
        <dbReference type="Proteomes" id="UP001378592"/>
    </source>
</evidence>
<name>A0AAN9VEJ1_9ORTH</name>
<organism evidence="17 18">
    <name type="scientific">Gryllus longicercus</name>
    <dbReference type="NCBI Taxonomy" id="2509291"/>
    <lineage>
        <taxon>Eukaryota</taxon>
        <taxon>Metazoa</taxon>
        <taxon>Ecdysozoa</taxon>
        <taxon>Arthropoda</taxon>
        <taxon>Hexapoda</taxon>
        <taxon>Insecta</taxon>
        <taxon>Pterygota</taxon>
        <taxon>Neoptera</taxon>
        <taxon>Polyneoptera</taxon>
        <taxon>Orthoptera</taxon>
        <taxon>Ensifera</taxon>
        <taxon>Gryllidea</taxon>
        <taxon>Grylloidea</taxon>
        <taxon>Gryllidae</taxon>
        <taxon>Gryllinae</taxon>
        <taxon>Gryllus</taxon>
    </lineage>
</organism>
<dbReference type="PROSITE" id="PS00132">
    <property type="entry name" value="CARBOXYPEPT_ZN_1"/>
    <property type="match status" value="1"/>
</dbReference>
<dbReference type="SMART" id="SM00631">
    <property type="entry name" value="Zn_pept"/>
    <property type="match status" value="1"/>
</dbReference>
<keyword evidence="10" id="KW-0862">Zinc</keyword>
<dbReference type="Pfam" id="PF00246">
    <property type="entry name" value="Peptidase_M14"/>
    <property type="match status" value="1"/>
</dbReference>
<evidence type="ECO:0000256" key="14">
    <source>
        <dbReference type="ARBA" id="ARBA00069039"/>
    </source>
</evidence>